<feature type="region of interest" description="Disordered" evidence="1">
    <location>
        <begin position="1"/>
        <end position="58"/>
    </location>
</feature>
<keyword evidence="2" id="KW-0966">Cell projection</keyword>
<dbReference type="EMBL" id="JACCKB010000012">
    <property type="protein sequence ID" value="NYZ66332.1"/>
    <property type="molecule type" value="Genomic_DNA"/>
</dbReference>
<dbReference type="RefSeq" id="WP_180568357.1">
    <property type="nucleotide sequence ID" value="NZ_JACCKB010000012.1"/>
</dbReference>
<dbReference type="Pfam" id="PF09483">
    <property type="entry name" value="HpaP"/>
    <property type="match status" value="1"/>
</dbReference>
<keyword evidence="2" id="KW-0282">Flagellum</keyword>
<gene>
    <name evidence="2" type="ORF">H0A36_09945</name>
</gene>
<feature type="compositionally biased region" description="Basic and acidic residues" evidence="1">
    <location>
        <begin position="24"/>
        <end position="34"/>
    </location>
</feature>
<dbReference type="AlphaFoldDB" id="A0A853I480"/>
<feature type="compositionally biased region" description="Basic and acidic residues" evidence="1">
    <location>
        <begin position="42"/>
        <end position="51"/>
    </location>
</feature>
<keyword evidence="3" id="KW-1185">Reference proteome</keyword>
<dbReference type="InterPro" id="IPR013390">
    <property type="entry name" value="T3SS_HpaP"/>
</dbReference>
<protein>
    <submittedName>
        <fullName evidence="2">Flagellar hook-length control protein FliK</fullName>
    </submittedName>
</protein>
<sequence>MKIDSSKSNRSTTSAENTRQRSSQVDKEHFEKQLNKQPKQSSRKDDLEKQPDTLSSLPNPFMLAASIKQTGPSHSSQVIAEVNQQLTELITEYRRQLSNQSTLQITLNHPLLNNTQLTLSLTNNQLQVAFATSEKQQYDLLNQASTQLKNQLAKRFGQVSVELGLSTDTTNQQGARPDYITKREEHE</sequence>
<organism evidence="2 3">
    <name type="scientific">Spartinivicinus marinus</name>
    <dbReference type="NCBI Taxonomy" id="2994442"/>
    <lineage>
        <taxon>Bacteria</taxon>
        <taxon>Pseudomonadati</taxon>
        <taxon>Pseudomonadota</taxon>
        <taxon>Gammaproteobacteria</taxon>
        <taxon>Oceanospirillales</taxon>
        <taxon>Zooshikellaceae</taxon>
        <taxon>Spartinivicinus</taxon>
    </lineage>
</organism>
<accession>A0A853I480</accession>
<name>A0A853I480_9GAMM</name>
<dbReference type="InterPro" id="IPR038610">
    <property type="entry name" value="FliK-like_C_sf"/>
</dbReference>
<comment type="caution">
    <text evidence="2">The sequence shown here is derived from an EMBL/GenBank/DDBJ whole genome shotgun (WGS) entry which is preliminary data.</text>
</comment>
<evidence type="ECO:0000313" key="2">
    <source>
        <dbReference type="EMBL" id="NYZ66332.1"/>
    </source>
</evidence>
<keyword evidence="2" id="KW-0969">Cilium</keyword>
<evidence type="ECO:0000256" key="1">
    <source>
        <dbReference type="SAM" id="MobiDB-lite"/>
    </source>
</evidence>
<feature type="compositionally biased region" description="Polar residues" evidence="1">
    <location>
        <begin position="8"/>
        <end position="23"/>
    </location>
</feature>
<evidence type="ECO:0000313" key="3">
    <source>
        <dbReference type="Proteomes" id="UP000569732"/>
    </source>
</evidence>
<dbReference type="Gene3D" id="3.30.750.140">
    <property type="match status" value="1"/>
</dbReference>
<proteinExistence type="predicted"/>
<feature type="region of interest" description="Disordered" evidence="1">
    <location>
        <begin position="167"/>
        <end position="187"/>
    </location>
</feature>
<dbReference type="Proteomes" id="UP000569732">
    <property type="component" value="Unassembled WGS sequence"/>
</dbReference>
<reference evidence="2 3" key="1">
    <citation type="submission" date="2020-07" db="EMBL/GenBank/DDBJ databases">
        <title>Endozoicomonas sp. nov., isolated from sediment.</title>
        <authorList>
            <person name="Gu T."/>
        </authorList>
    </citation>
    <scope>NUCLEOTIDE SEQUENCE [LARGE SCALE GENOMIC DNA]</scope>
    <source>
        <strain evidence="2 3">SM1973</strain>
    </source>
</reference>